<comment type="caution">
    <text evidence="1">The sequence shown here is derived from an EMBL/GenBank/DDBJ whole genome shotgun (WGS) entry which is preliminary data.</text>
</comment>
<organism evidence="1 2">
    <name type="scientific">Camellia lanceoleosa</name>
    <dbReference type="NCBI Taxonomy" id="1840588"/>
    <lineage>
        <taxon>Eukaryota</taxon>
        <taxon>Viridiplantae</taxon>
        <taxon>Streptophyta</taxon>
        <taxon>Embryophyta</taxon>
        <taxon>Tracheophyta</taxon>
        <taxon>Spermatophyta</taxon>
        <taxon>Magnoliopsida</taxon>
        <taxon>eudicotyledons</taxon>
        <taxon>Gunneridae</taxon>
        <taxon>Pentapetalae</taxon>
        <taxon>asterids</taxon>
        <taxon>Ericales</taxon>
        <taxon>Theaceae</taxon>
        <taxon>Camellia</taxon>
    </lineage>
</organism>
<accession>A0ACC0IAE7</accession>
<dbReference type="EMBL" id="CM045763">
    <property type="protein sequence ID" value="KAI8022664.1"/>
    <property type="molecule type" value="Genomic_DNA"/>
</dbReference>
<keyword evidence="2" id="KW-1185">Reference proteome</keyword>
<name>A0ACC0IAE7_9ERIC</name>
<reference evidence="1 2" key="1">
    <citation type="journal article" date="2022" name="Plant J.">
        <title>Chromosome-level genome of Camellia lanceoleosa provides a valuable resource for understanding genome evolution and self-incompatibility.</title>
        <authorList>
            <person name="Gong W."/>
            <person name="Xiao S."/>
            <person name="Wang L."/>
            <person name="Liao Z."/>
            <person name="Chang Y."/>
            <person name="Mo W."/>
            <person name="Hu G."/>
            <person name="Li W."/>
            <person name="Zhao G."/>
            <person name="Zhu H."/>
            <person name="Hu X."/>
            <person name="Ji K."/>
            <person name="Xiang X."/>
            <person name="Song Q."/>
            <person name="Yuan D."/>
            <person name="Jin S."/>
            <person name="Zhang L."/>
        </authorList>
    </citation>
    <scope>NUCLEOTIDE SEQUENCE [LARGE SCALE GENOMIC DNA]</scope>
    <source>
        <strain evidence="1">SQ_2022a</strain>
    </source>
</reference>
<sequence>MFVDFGGENRAWMKTKKNRTTFSGHFLGFSSLEREREWNGKKSLKVENGERDRKQGKRREIGFGVTLGEPPSSLLAVYPFLSLPHVMRSLTHSLSSS</sequence>
<proteinExistence type="predicted"/>
<dbReference type="Proteomes" id="UP001060215">
    <property type="component" value="Chromosome 6"/>
</dbReference>
<evidence type="ECO:0000313" key="1">
    <source>
        <dbReference type="EMBL" id="KAI8022664.1"/>
    </source>
</evidence>
<protein>
    <submittedName>
        <fullName evidence="1">Uncharacterized protein</fullName>
    </submittedName>
</protein>
<gene>
    <name evidence="1" type="ORF">LOK49_LG03G01497</name>
</gene>
<evidence type="ECO:0000313" key="2">
    <source>
        <dbReference type="Proteomes" id="UP001060215"/>
    </source>
</evidence>